<dbReference type="FunFam" id="3.40.640.10:FF:000010">
    <property type="entry name" value="Phosphoserine aminotransferase"/>
    <property type="match status" value="1"/>
</dbReference>
<accession>A0A4R6V4L6</accession>
<comment type="catalytic activity">
    <reaction evidence="10 12">
        <text>4-(phosphooxy)-L-threonine + 2-oxoglutarate = (R)-3-hydroxy-2-oxo-4-phosphooxybutanoate + L-glutamate</text>
        <dbReference type="Rhea" id="RHEA:16573"/>
        <dbReference type="ChEBI" id="CHEBI:16810"/>
        <dbReference type="ChEBI" id="CHEBI:29985"/>
        <dbReference type="ChEBI" id="CHEBI:58452"/>
        <dbReference type="ChEBI" id="CHEBI:58538"/>
        <dbReference type="EC" id="2.6.1.52"/>
    </reaction>
</comment>
<dbReference type="InterPro" id="IPR022278">
    <property type="entry name" value="Pser_aminoTfrase"/>
</dbReference>
<comment type="subunit">
    <text evidence="12">Homodimer.</text>
</comment>
<evidence type="ECO:0000256" key="9">
    <source>
        <dbReference type="ARBA" id="ARBA00023299"/>
    </source>
</evidence>
<keyword evidence="4 12" id="KW-0032">Aminotransferase</keyword>
<evidence type="ECO:0000256" key="8">
    <source>
        <dbReference type="ARBA" id="ARBA00023096"/>
    </source>
</evidence>
<dbReference type="GO" id="GO:0030170">
    <property type="term" value="F:pyridoxal phosphate binding"/>
    <property type="evidence" value="ECO:0007669"/>
    <property type="project" value="UniProtKB-UniRule"/>
</dbReference>
<dbReference type="PIRSF" id="PIRSF000525">
    <property type="entry name" value="SerC"/>
    <property type="match status" value="1"/>
</dbReference>
<keyword evidence="5 12" id="KW-0028">Amino-acid biosynthesis</keyword>
<evidence type="ECO:0000313" key="14">
    <source>
        <dbReference type="EMBL" id="TDQ51094.1"/>
    </source>
</evidence>
<comment type="caution">
    <text evidence="12">Lacks conserved residue(s) required for the propagation of feature annotation.</text>
</comment>
<dbReference type="UniPathway" id="UPA00244">
    <property type="reaction ID" value="UER00311"/>
</dbReference>
<feature type="modified residue" description="N6-(pyridoxal phosphate)lysine" evidence="12">
    <location>
        <position position="183"/>
    </location>
</feature>
<protein>
    <recommendedName>
        <fullName evidence="12">Phosphoserine aminotransferase</fullName>
        <ecNumber evidence="12">2.6.1.52</ecNumber>
    </recommendedName>
    <alternativeName>
        <fullName evidence="12">Phosphohydroxythreonine aminotransferase</fullName>
        <shortName evidence="12">PSAT</shortName>
    </alternativeName>
</protein>
<dbReference type="NCBIfam" id="TIGR01364">
    <property type="entry name" value="serC_1"/>
    <property type="match status" value="1"/>
</dbReference>
<dbReference type="FunFam" id="3.90.1150.10:FF:000006">
    <property type="entry name" value="Phosphoserine aminotransferase"/>
    <property type="match status" value="1"/>
</dbReference>
<dbReference type="InterPro" id="IPR015424">
    <property type="entry name" value="PyrdxlP-dep_Trfase"/>
</dbReference>
<name>A0A4R6V4L6_9GAMM</name>
<evidence type="ECO:0000256" key="6">
    <source>
        <dbReference type="ARBA" id="ARBA00022679"/>
    </source>
</evidence>
<evidence type="ECO:0000256" key="12">
    <source>
        <dbReference type="HAMAP-Rule" id="MF_00160"/>
    </source>
</evidence>
<dbReference type="AlphaFoldDB" id="A0A4R6V4L6"/>
<evidence type="ECO:0000256" key="10">
    <source>
        <dbReference type="ARBA" id="ARBA00047630"/>
    </source>
</evidence>
<dbReference type="Pfam" id="PF00266">
    <property type="entry name" value="Aminotran_5"/>
    <property type="match status" value="1"/>
</dbReference>
<evidence type="ECO:0000256" key="5">
    <source>
        <dbReference type="ARBA" id="ARBA00022605"/>
    </source>
</evidence>
<keyword evidence="12" id="KW-0963">Cytoplasm</keyword>
<organism evidence="14 15">
    <name type="scientific">Permianibacter aggregans</name>
    <dbReference type="NCBI Taxonomy" id="1510150"/>
    <lineage>
        <taxon>Bacteria</taxon>
        <taxon>Pseudomonadati</taxon>
        <taxon>Pseudomonadota</taxon>
        <taxon>Gammaproteobacteria</taxon>
        <taxon>Pseudomonadales</taxon>
        <taxon>Pseudomonadaceae</taxon>
        <taxon>Permianibacter</taxon>
    </lineage>
</organism>
<comment type="cofactor">
    <cofactor evidence="12">
        <name>pyridoxal 5'-phosphate</name>
        <dbReference type="ChEBI" id="CHEBI:597326"/>
    </cofactor>
    <text evidence="12">Binds 1 pyridoxal phosphate per subunit.</text>
</comment>
<keyword evidence="9 12" id="KW-0718">Serine biosynthesis</keyword>
<feature type="binding site" evidence="12">
    <location>
        <position position="140"/>
    </location>
    <ligand>
        <name>pyridoxal 5'-phosphate</name>
        <dbReference type="ChEBI" id="CHEBI:597326"/>
    </ligand>
</feature>
<proteinExistence type="inferred from homology"/>
<dbReference type="UniPathway" id="UPA00135">
    <property type="reaction ID" value="UER00197"/>
</dbReference>
<comment type="caution">
    <text evidence="14">The sequence shown here is derived from an EMBL/GenBank/DDBJ whole genome shotgun (WGS) entry which is preliminary data.</text>
</comment>
<comment type="pathway">
    <text evidence="1 12">Cofactor biosynthesis; pyridoxine 5'-phosphate biosynthesis; pyridoxine 5'-phosphate from D-erythrose 4-phosphate: step 3/5.</text>
</comment>
<dbReference type="Gene3D" id="3.90.1150.10">
    <property type="entry name" value="Aspartate Aminotransferase, domain 1"/>
    <property type="match status" value="1"/>
</dbReference>
<dbReference type="PANTHER" id="PTHR43247">
    <property type="entry name" value="PHOSPHOSERINE AMINOTRANSFERASE"/>
    <property type="match status" value="1"/>
</dbReference>
<feature type="binding site" evidence="12">
    <location>
        <position position="29"/>
    </location>
    <ligand>
        <name>L-glutamate</name>
        <dbReference type="ChEBI" id="CHEBI:29985"/>
    </ligand>
</feature>
<feature type="binding site" evidence="12">
    <location>
        <position position="182"/>
    </location>
    <ligand>
        <name>pyridoxal 5'-phosphate</name>
        <dbReference type="ChEBI" id="CHEBI:597326"/>
    </ligand>
</feature>
<dbReference type="EC" id="2.6.1.52" evidence="12"/>
<dbReference type="PANTHER" id="PTHR43247:SF1">
    <property type="entry name" value="PHOSPHOSERINE AMINOTRANSFERASE"/>
    <property type="match status" value="1"/>
</dbReference>
<dbReference type="EMBL" id="SNYM01000001">
    <property type="protein sequence ID" value="TDQ51094.1"/>
    <property type="molecule type" value="Genomic_DNA"/>
</dbReference>
<evidence type="ECO:0000256" key="7">
    <source>
        <dbReference type="ARBA" id="ARBA00022898"/>
    </source>
</evidence>
<feature type="binding site" evidence="12">
    <location>
        <begin position="63"/>
        <end position="64"/>
    </location>
    <ligand>
        <name>pyridoxal 5'-phosphate</name>
        <dbReference type="ChEBI" id="CHEBI:597326"/>
    </ligand>
</feature>
<evidence type="ECO:0000256" key="4">
    <source>
        <dbReference type="ARBA" id="ARBA00022576"/>
    </source>
</evidence>
<keyword evidence="15" id="KW-1185">Reference proteome</keyword>
<dbReference type="GO" id="GO:0006564">
    <property type="term" value="P:L-serine biosynthetic process"/>
    <property type="evidence" value="ECO:0007669"/>
    <property type="project" value="UniProtKB-UniRule"/>
</dbReference>
<dbReference type="Proteomes" id="UP000295375">
    <property type="component" value="Unassembled WGS sequence"/>
</dbReference>
<evidence type="ECO:0000259" key="13">
    <source>
        <dbReference type="Pfam" id="PF00266"/>
    </source>
</evidence>
<reference evidence="14 15" key="1">
    <citation type="submission" date="2019-03" db="EMBL/GenBank/DDBJ databases">
        <title>Genomic Encyclopedia of Type Strains, Phase IV (KMG-IV): sequencing the most valuable type-strain genomes for metagenomic binning, comparative biology and taxonomic classification.</title>
        <authorList>
            <person name="Goeker M."/>
        </authorList>
    </citation>
    <scope>NUCLEOTIDE SEQUENCE [LARGE SCALE GENOMIC DNA]</scope>
    <source>
        <strain evidence="14 15">DSM 103792</strain>
    </source>
</reference>
<dbReference type="InterPro" id="IPR000192">
    <property type="entry name" value="Aminotrans_V_dom"/>
</dbReference>
<dbReference type="GO" id="GO:0004648">
    <property type="term" value="F:O-phospho-L-serine:2-oxoglutarate aminotransferase activity"/>
    <property type="evidence" value="ECO:0007669"/>
    <property type="project" value="UniProtKB-UniRule"/>
</dbReference>
<dbReference type="GO" id="GO:0008615">
    <property type="term" value="P:pyridoxine biosynthetic process"/>
    <property type="evidence" value="ECO:0007669"/>
    <property type="project" value="UniProtKB-UniRule"/>
</dbReference>
<evidence type="ECO:0000256" key="1">
    <source>
        <dbReference type="ARBA" id="ARBA00004915"/>
    </source>
</evidence>
<dbReference type="InterPro" id="IPR015422">
    <property type="entry name" value="PyrdxlP-dep_Trfase_small"/>
</dbReference>
<sequence>MPEEVLKRAQHELLDWQGRGCSVMEISHRSDAYVALAQSAERKLRQLMNISDDYAVLFCHGSATHQFSMIPLNLLPETGKADYLNTGIWSDKAVKEAKRFGAVNEIKALVNQNGQFTVTEPASWNLTDNAAYFHYCPNETIGGVEFSDIPVRGRTLVADMSSCILSKPIDVNQFGLIYAGAQKNIGPAGMTITIIRKDLMGKARPQTPVLFDYQVLADNASMYNTPPTWAWYLADLVFDWLLEQGGVPAMAVHNAEKARKLYACIDGNPFYRNPIDPKFRSRMNVPFVLADESLNTKFLAESEQAGLLALAGHRSVGGMRASIYNAMPMAGVDALIAFMTDFAQRHG</sequence>
<keyword evidence="6 12" id="KW-0808">Transferase</keyword>
<dbReference type="SUPFAM" id="SSF53383">
    <property type="entry name" value="PLP-dependent transferases"/>
    <property type="match status" value="1"/>
</dbReference>
<feature type="binding site" evidence="12">
    <location>
        <position position="89"/>
    </location>
    <ligand>
        <name>pyridoxal 5'-phosphate</name>
        <dbReference type="ChEBI" id="CHEBI:597326"/>
    </ligand>
</feature>
<dbReference type="NCBIfam" id="NF003764">
    <property type="entry name" value="PRK05355.1"/>
    <property type="match status" value="1"/>
</dbReference>
<dbReference type="HAMAP" id="MF_00160">
    <property type="entry name" value="SerC_aminotrans_5"/>
    <property type="match status" value="1"/>
</dbReference>
<dbReference type="Gene3D" id="3.40.640.10">
    <property type="entry name" value="Type I PLP-dependent aspartate aminotransferase-like (Major domain)"/>
    <property type="match status" value="1"/>
</dbReference>
<keyword evidence="8 12" id="KW-0664">Pyridoxine biosynthesis</keyword>
<dbReference type="InterPro" id="IPR015421">
    <property type="entry name" value="PyrdxlP-dep_Trfase_major"/>
</dbReference>
<evidence type="ECO:0000313" key="15">
    <source>
        <dbReference type="Proteomes" id="UP000295375"/>
    </source>
</evidence>
<feature type="binding site" evidence="12">
    <location>
        <position position="159"/>
    </location>
    <ligand>
        <name>pyridoxal 5'-phosphate</name>
        <dbReference type="ChEBI" id="CHEBI:597326"/>
    </ligand>
</feature>
<evidence type="ECO:0000256" key="3">
    <source>
        <dbReference type="ARBA" id="ARBA00006904"/>
    </source>
</evidence>
<feature type="binding site" evidence="12">
    <location>
        <begin position="224"/>
        <end position="225"/>
    </location>
    <ligand>
        <name>pyridoxal 5'-phosphate</name>
        <dbReference type="ChEBI" id="CHEBI:597326"/>
    </ligand>
</feature>
<keyword evidence="7 12" id="KW-0663">Pyridoxal phosphate</keyword>
<evidence type="ECO:0000256" key="2">
    <source>
        <dbReference type="ARBA" id="ARBA00005099"/>
    </source>
</evidence>
<comment type="function">
    <text evidence="12">Catalyzes the reversible conversion of 3-phosphohydroxypyruvate to phosphoserine and of 3-hydroxy-2-oxo-4-phosphonooxybutanoate to phosphohydroxythreonine.</text>
</comment>
<dbReference type="GO" id="GO:0005737">
    <property type="term" value="C:cytoplasm"/>
    <property type="evidence" value="ECO:0007669"/>
    <property type="project" value="UniProtKB-SubCell"/>
</dbReference>
<comment type="catalytic activity">
    <reaction evidence="11 12">
        <text>O-phospho-L-serine + 2-oxoglutarate = 3-phosphooxypyruvate + L-glutamate</text>
        <dbReference type="Rhea" id="RHEA:14329"/>
        <dbReference type="ChEBI" id="CHEBI:16810"/>
        <dbReference type="ChEBI" id="CHEBI:18110"/>
        <dbReference type="ChEBI" id="CHEBI:29985"/>
        <dbReference type="ChEBI" id="CHEBI:57524"/>
        <dbReference type="EC" id="2.6.1.52"/>
    </reaction>
</comment>
<comment type="subcellular location">
    <subcellularLocation>
        <location evidence="12">Cytoplasm</location>
    </subcellularLocation>
</comment>
<comment type="similarity">
    <text evidence="3 12">Belongs to the class-V pyridoxal-phosphate-dependent aminotransferase family. SerC subfamily.</text>
</comment>
<evidence type="ECO:0000256" key="11">
    <source>
        <dbReference type="ARBA" id="ARBA00049007"/>
    </source>
</evidence>
<gene>
    <name evidence="12" type="primary">serC</name>
    <name evidence="14" type="ORF">EV696_10163</name>
</gene>
<feature type="domain" description="Aminotransferase class V" evidence="13">
    <location>
        <begin position="2"/>
        <end position="335"/>
    </location>
</feature>
<comment type="pathway">
    <text evidence="2 12">Amino-acid biosynthesis; L-serine biosynthesis; L-serine from 3-phospho-D-glycerate: step 2/3.</text>
</comment>